<dbReference type="GO" id="GO:0003723">
    <property type="term" value="F:RNA binding"/>
    <property type="evidence" value="ECO:0007669"/>
    <property type="project" value="UniProtKB-UniRule"/>
</dbReference>
<protein>
    <submittedName>
        <fullName evidence="4">RNA-processing protein</fullName>
    </submittedName>
</protein>
<feature type="domain" description="K Homology" evidence="3">
    <location>
        <begin position="11"/>
        <end position="84"/>
    </location>
</feature>
<keyword evidence="1 2" id="KW-0694">RNA-binding</keyword>
<dbReference type="EMBL" id="DRXS01000133">
    <property type="protein sequence ID" value="HHR40669.1"/>
    <property type="molecule type" value="Genomic_DNA"/>
</dbReference>
<dbReference type="InterPro" id="IPR036612">
    <property type="entry name" value="KH_dom_type_1_sf"/>
</dbReference>
<evidence type="ECO:0000256" key="2">
    <source>
        <dbReference type="PROSITE-ProRule" id="PRU00117"/>
    </source>
</evidence>
<dbReference type="Pfam" id="PF22891">
    <property type="entry name" value="KH_PNO1_2nd"/>
    <property type="match status" value="1"/>
</dbReference>
<accession>A0A7C5U850</accession>
<dbReference type="PANTHER" id="PTHR12826:SF13">
    <property type="entry name" value="RNA-BINDING PROTEIN PNO1"/>
    <property type="match status" value="1"/>
</dbReference>
<dbReference type="InterPro" id="IPR055211">
    <property type="entry name" value="KH_PNO1_2nd"/>
</dbReference>
<dbReference type="Pfam" id="PF17903">
    <property type="entry name" value="KH_KRR1_1st"/>
    <property type="match status" value="1"/>
</dbReference>
<name>A0A7C5U850_CALS0</name>
<dbReference type="PROSITE" id="PS50084">
    <property type="entry name" value="KH_TYPE_1"/>
    <property type="match status" value="1"/>
</dbReference>
<dbReference type="InterPro" id="IPR041174">
    <property type="entry name" value="KRR1-like_KH1"/>
</dbReference>
<dbReference type="InterPro" id="IPR019964">
    <property type="entry name" value="KH_domain_protein_archaea"/>
</dbReference>
<dbReference type="PANTHER" id="PTHR12826">
    <property type="entry name" value="RIBONUCLEASE Y"/>
    <property type="match status" value="1"/>
</dbReference>
<feature type="domain" description="K Homology" evidence="3">
    <location>
        <begin position="108"/>
        <end position="171"/>
    </location>
</feature>
<gene>
    <name evidence="4" type="ORF">ENM42_02445</name>
</gene>
<dbReference type="SMART" id="SM00322">
    <property type="entry name" value="KH"/>
    <property type="match status" value="2"/>
</dbReference>
<evidence type="ECO:0000259" key="3">
    <source>
        <dbReference type="SMART" id="SM00322"/>
    </source>
</evidence>
<dbReference type="Gene3D" id="3.30.1370.10">
    <property type="entry name" value="K Homology domain, type 1"/>
    <property type="match status" value="2"/>
</dbReference>
<dbReference type="AlphaFoldDB" id="A0A7C5U850"/>
<comment type="caution">
    <text evidence="4">The sequence shown here is derived from an EMBL/GenBank/DDBJ whole genome shotgun (WGS) entry which is preliminary data.</text>
</comment>
<evidence type="ECO:0000256" key="1">
    <source>
        <dbReference type="ARBA" id="ARBA00022884"/>
    </source>
</evidence>
<proteinExistence type="predicted"/>
<dbReference type="InterPro" id="IPR004087">
    <property type="entry name" value="KH_dom"/>
</dbReference>
<organism evidence="4">
    <name type="scientific">Caldiarchaeum subterraneum</name>
    <dbReference type="NCBI Taxonomy" id="311458"/>
    <lineage>
        <taxon>Archaea</taxon>
        <taxon>Nitrososphaerota</taxon>
        <taxon>Candidatus Caldarchaeales</taxon>
        <taxon>Candidatus Caldarchaeaceae</taxon>
        <taxon>Candidatus Caldarchaeum</taxon>
    </lineage>
</organism>
<sequence>MSVPSRFKGVTQSSFVVNIPKERIGVLIGEGGSVKSEIERILGVELTVDSKEGTVIINLAKPVDQGGDPTSLFKARDIVTAIGRGFPPEKALKLTRDGYVLAVIDLTEHVGDSINHLTRVKARVIGSQGKTRKIIEETCHVDVSVYGDTVSIIGEFGDVRAAEEALLTLVRGAPHGAVYRMVNEYARRRKTGGLYPPRMGY</sequence>
<dbReference type="SUPFAM" id="SSF54791">
    <property type="entry name" value="Eukaryotic type KH-domain (KH-domain type I)"/>
    <property type="match status" value="2"/>
</dbReference>
<reference evidence="4" key="1">
    <citation type="journal article" date="2020" name="mSystems">
        <title>Genome- and Community-Level Interaction Insights into Carbon Utilization and Element Cycling Functions of Hydrothermarchaeota in Hydrothermal Sediment.</title>
        <authorList>
            <person name="Zhou Z."/>
            <person name="Liu Y."/>
            <person name="Xu W."/>
            <person name="Pan J."/>
            <person name="Luo Z.H."/>
            <person name="Li M."/>
        </authorList>
    </citation>
    <scope>NUCLEOTIDE SEQUENCE [LARGE SCALE GENOMIC DNA]</scope>
    <source>
        <strain evidence="4">SpSt-1084</strain>
    </source>
</reference>
<evidence type="ECO:0000313" key="4">
    <source>
        <dbReference type="EMBL" id="HHR40669.1"/>
    </source>
</evidence>
<dbReference type="NCBIfam" id="TIGR03665">
    <property type="entry name" value="arCOG04150"/>
    <property type="match status" value="1"/>
</dbReference>